<dbReference type="MGI" id="MGI:1858496">
    <property type="gene designation" value="Deaf1"/>
</dbReference>
<dbReference type="AGR" id="MGI:1858496"/>
<reference evidence="1" key="4">
    <citation type="submission" date="2025-09" db="UniProtKB">
        <authorList>
            <consortium name="Ensembl"/>
        </authorList>
    </citation>
    <scope>IDENTIFICATION</scope>
    <source>
        <strain evidence="1">C57BL/6J</strain>
    </source>
</reference>
<dbReference type="Bgee" id="ENSMUSG00000058886">
    <property type="expression patterns" value="Expressed in embryonic brain and 254 other cell types or tissues"/>
</dbReference>
<protein>
    <submittedName>
        <fullName evidence="1">DEAF1, transcription factor</fullName>
    </submittedName>
</protein>
<name>A0A1B0GRL7_MOUSE</name>
<dbReference type="Ensembl" id="ENSMUST00000209397.2">
    <property type="protein sequence ID" value="ENSMUSP00000147576.2"/>
    <property type="gene ID" value="ENSMUSG00000058886.10"/>
</dbReference>
<sequence length="116" mass="12086">VFTTSVANAASISGHVLVPSLLLPHWHLARRKVVPSTTGTLRCMTASCLCAVGTSVARSTRVGSAQVAGAGVSSREKTGTAQLSLKLWQEEPAARTGREASAMLADPCSASFRMVF</sequence>
<keyword evidence="3" id="KW-1185">Reference proteome</keyword>
<proteinExistence type="predicted"/>
<feature type="non-terminal residue" evidence="1">
    <location>
        <position position="1"/>
    </location>
</feature>
<reference evidence="1 3" key="1">
    <citation type="journal article" date="2009" name="PLoS Biol.">
        <title>Lineage-specific biology revealed by a finished genome assembly of the mouse.</title>
        <authorList>
            <consortium name="Mouse Genome Sequencing Consortium"/>
            <person name="Church D.M."/>
            <person name="Goodstadt L."/>
            <person name="Hillier L.W."/>
            <person name="Zody M.C."/>
            <person name="Goldstein S."/>
            <person name="She X."/>
            <person name="Bult C.J."/>
            <person name="Agarwala R."/>
            <person name="Cherry J.L."/>
            <person name="DiCuccio M."/>
            <person name="Hlavina W."/>
            <person name="Kapustin Y."/>
            <person name="Meric P."/>
            <person name="Maglott D."/>
            <person name="Birtle Z."/>
            <person name="Marques A.C."/>
            <person name="Graves T."/>
            <person name="Zhou S."/>
            <person name="Teague B."/>
            <person name="Potamousis K."/>
            <person name="Churas C."/>
            <person name="Place M."/>
            <person name="Herschleb J."/>
            <person name="Runnheim R."/>
            <person name="Forrest D."/>
            <person name="Amos-Landgraf J."/>
            <person name="Schwartz D.C."/>
            <person name="Cheng Z."/>
            <person name="Lindblad-Toh K."/>
            <person name="Eichler E.E."/>
            <person name="Ponting C.P."/>
        </authorList>
    </citation>
    <scope>NUCLEOTIDE SEQUENCE [LARGE SCALE GENOMIC DNA]</scope>
    <source>
        <strain evidence="1 3">C57BL/6J</strain>
    </source>
</reference>
<dbReference type="Antibodypedia" id="9854">
    <property type="antibodies" value="334 antibodies from 31 providers"/>
</dbReference>
<accession>A0A1B0GRL7</accession>
<organism evidence="1 3">
    <name type="scientific">Mus musculus</name>
    <name type="common">Mouse</name>
    <dbReference type="NCBI Taxonomy" id="10090"/>
    <lineage>
        <taxon>Eukaryota</taxon>
        <taxon>Metazoa</taxon>
        <taxon>Chordata</taxon>
        <taxon>Craniata</taxon>
        <taxon>Vertebrata</taxon>
        <taxon>Euteleostomi</taxon>
        <taxon>Mammalia</taxon>
        <taxon>Eutheria</taxon>
        <taxon>Euarchontoglires</taxon>
        <taxon>Glires</taxon>
        <taxon>Rodentia</taxon>
        <taxon>Myomorpha</taxon>
        <taxon>Muroidea</taxon>
        <taxon>Muridae</taxon>
        <taxon>Murinae</taxon>
        <taxon>Mus</taxon>
        <taxon>Mus</taxon>
    </lineage>
</organism>
<dbReference type="GeneTree" id="ENSGT00940000159701"/>
<dbReference type="AlphaFoldDB" id="A0A1B0GRL7"/>
<reference evidence="1" key="3">
    <citation type="submission" date="2025-08" db="UniProtKB">
        <authorList>
            <consortium name="Ensembl"/>
        </authorList>
    </citation>
    <scope>IDENTIFICATION</scope>
    <source>
        <strain evidence="1">C57BL/6J</strain>
    </source>
</reference>
<reference evidence="1 3" key="2">
    <citation type="journal article" date="2011" name="PLoS Biol.">
        <title>Modernizing reference genome assemblies.</title>
        <authorList>
            <person name="Church D.M."/>
            <person name="Schneider V.A."/>
            <person name="Graves T."/>
            <person name="Auger K."/>
            <person name="Cunningham F."/>
            <person name="Bouk N."/>
            <person name="Chen H.C."/>
            <person name="Agarwala R."/>
            <person name="McLaren W.M."/>
            <person name="Ritchie G.R."/>
            <person name="Albracht D."/>
            <person name="Kremitzki M."/>
            <person name="Rock S."/>
            <person name="Kotkiewicz H."/>
            <person name="Kremitzki C."/>
            <person name="Wollam A."/>
            <person name="Trani L."/>
            <person name="Fulton L."/>
            <person name="Fulton R."/>
            <person name="Matthews L."/>
            <person name="Whitehead S."/>
            <person name="Chow W."/>
            <person name="Torrance J."/>
            <person name="Dunn M."/>
            <person name="Harden G."/>
            <person name="Threadgold G."/>
            <person name="Wood J."/>
            <person name="Collins J."/>
            <person name="Heath P."/>
            <person name="Griffiths G."/>
            <person name="Pelan S."/>
            <person name="Grafham D."/>
            <person name="Eichler E.E."/>
            <person name="Weinstock G."/>
            <person name="Mardis E.R."/>
            <person name="Wilson R.K."/>
            <person name="Howe K."/>
            <person name="Flicek P."/>
            <person name="Hubbard T."/>
        </authorList>
    </citation>
    <scope>NUCLEOTIDE SEQUENCE [LARGE SCALE GENOMIC DNA]</scope>
    <source>
        <strain evidence="1 3">C57BL/6J</strain>
    </source>
</reference>
<dbReference type="VEuPathDB" id="HostDB:ENSMUSG00000058886"/>
<dbReference type="Proteomes" id="UP000000589">
    <property type="component" value="Chromosome 7"/>
</dbReference>
<evidence type="ECO:0000313" key="1">
    <source>
        <dbReference type="Ensembl" id="ENSMUSP00000147576.2"/>
    </source>
</evidence>
<evidence type="ECO:0000313" key="2">
    <source>
        <dbReference type="MGI" id="MGI:1858496"/>
    </source>
</evidence>
<gene>
    <name evidence="1 2" type="primary">Deaf1</name>
</gene>
<evidence type="ECO:0000313" key="3">
    <source>
        <dbReference type="Proteomes" id="UP000000589"/>
    </source>
</evidence>
<dbReference type="ExpressionAtlas" id="A0A1B0GRL7">
    <property type="expression patterns" value="baseline and differential"/>
</dbReference>